<comment type="caution">
    <text evidence="3">The sequence shown here is derived from an EMBL/GenBank/DDBJ whole genome shotgun (WGS) entry which is preliminary data.</text>
</comment>
<feature type="compositionally biased region" description="Polar residues" evidence="1">
    <location>
        <begin position="57"/>
        <end position="80"/>
    </location>
</feature>
<keyword evidence="4" id="KW-1185">Reference proteome</keyword>
<dbReference type="EMBL" id="JABSTU010000006">
    <property type="protein sequence ID" value="KAH8027289.1"/>
    <property type="molecule type" value="Genomic_DNA"/>
</dbReference>
<evidence type="ECO:0000313" key="4">
    <source>
        <dbReference type="Proteomes" id="UP000821866"/>
    </source>
</evidence>
<proteinExistence type="predicted"/>
<accession>A0A9J6DZH6</accession>
<protein>
    <submittedName>
        <fullName evidence="3">Uncharacterized protein</fullName>
    </submittedName>
</protein>
<gene>
    <name evidence="3" type="ORF">HPB51_004116</name>
</gene>
<sequence length="619" mass="66825">MDSSAEDLQATLGDSSTSDEQEVAAYEEAGFAADNTGWKVVSSRKTKKERAETTAKLMQQQNHPSSGQVSSSRTPPNTMNRAIGASRFPSLPEDNIKIVFRPKDGSNIQKVGPILVGKALVTAANLRSVQTTEDVICPNMTQNIMVASTPFRENADKYANVGAIQIAGKKSTKHVDICYVCGELGRCADVCPDPGSTECRGCGIFDPTSSHDPQCKLCCGLHMTADKKETGSGEVHWRKAVYGQLDEASEPYTRQRMYRVENSLEQWKTLLASSDPEVQLAPLDHVRQAAQVKKKTDANSTDRTSTAQQSRHWTMEEPTPSPVTTTTTMAPPTTRDYSGLYISPPIMVLDGNGERDNTRVVHDVLVVKNRPSRRPSTLRPPGSSNLVQPSIIRRPPPFWAGTAVPSGYGVSHAVLMNNHRPPSASSAFKRPFPGVTSIHIYPLTTAPSTTTSVYPPPGTIASVPLSVYDTVANTTIVHQNIITLSKPTYSSSSSSYSPSQTTTSSPPYMEEEDLGTTTEAMTESAETSQSSPSKPSTTEPLPDWAIQHQHQHRPVVTTTAPSSSLVAPIGSMPGILGPIGNLMQKFPTGSLSMFQNIGRIMAVLPTMLAAFLLTALLFV</sequence>
<reference evidence="3" key="2">
    <citation type="submission" date="2021-09" db="EMBL/GenBank/DDBJ databases">
        <authorList>
            <person name="Jia N."/>
            <person name="Wang J."/>
            <person name="Shi W."/>
            <person name="Du L."/>
            <person name="Sun Y."/>
            <person name="Zhan W."/>
            <person name="Jiang J."/>
            <person name="Wang Q."/>
            <person name="Zhang B."/>
            <person name="Ji P."/>
            <person name="Sakyi L.B."/>
            <person name="Cui X."/>
            <person name="Yuan T."/>
            <person name="Jiang B."/>
            <person name="Yang W."/>
            <person name="Lam T.T.-Y."/>
            <person name="Chang Q."/>
            <person name="Ding S."/>
            <person name="Wang X."/>
            <person name="Zhu J."/>
            <person name="Ruan X."/>
            <person name="Zhao L."/>
            <person name="Wei J."/>
            <person name="Que T."/>
            <person name="Du C."/>
            <person name="Cheng J."/>
            <person name="Dai P."/>
            <person name="Han X."/>
            <person name="Huang E."/>
            <person name="Gao Y."/>
            <person name="Liu J."/>
            <person name="Shao H."/>
            <person name="Ye R."/>
            <person name="Li L."/>
            <person name="Wei W."/>
            <person name="Wang X."/>
            <person name="Wang C."/>
            <person name="Huo Q."/>
            <person name="Li W."/>
            <person name="Guo W."/>
            <person name="Chen H."/>
            <person name="Chen S."/>
            <person name="Zhou L."/>
            <person name="Zhou L."/>
            <person name="Ni X."/>
            <person name="Tian J."/>
            <person name="Zhou Y."/>
            <person name="Sheng Y."/>
            <person name="Liu T."/>
            <person name="Pan Y."/>
            <person name="Xia L."/>
            <person name="Li J."/>
            <person name="Zhao F."/>
            <person name="Cao W."/>
        </authorList>
    </citation>
    <scope>NUCLEOTIDE SEQUENCE</scope>
    <source>
        <strain evidence="3">Rmic-2018</strain>
        <tissue evidence="3">Larvae</tissue>
    </source>
</reference>
<feature type="compositionally biased region" description="Low complexity" evidence="1">
    <location>
        <begin position="487"/>
        <end position="508"/>
    </location>
</feature>
<evidence type="ECO:0000256" key="1">
    <source>
        <dbReference type="SAM" id="MobiDB-lite"/>
    </source>
</evidence>
<keyword evidence="2" id="KW-0472">Membrane</keyword>
<name>A0A9J6DZH6_RHIMP</name>
<feature type="compositionally biased region" description="Low complexity" evidence="1">
    <location>
        <begin position="316"/>
        <end position="334"/>
    </location>
</feature>
<keyword evidence="2" id="KW-0812">Transmembrane</keyword>
<feature type="region of interest" description="Disordered" evidence="1">
    <location>
        <begin position="290"/>
        <end position="337"/>
    </location>
</feature>
<feature type="region of interest" description="Disordered" evidence="1">
    <location>
        <begin position="1"/>
        <end position="87"/>
    </location>
</feature>
<reference evidence="3" key="1">
    <citation type="journal article" date="2020" name="Cell">
        <title>Large-Scale Comparative Analyses of Tick Genomes Elucidate Their Genetic Diversity and Vector Capacities.</title>
        <authorList>
            <consortium name="Tick Genome and Microbiome Consortium (TIGMIC)"/>
            <person name="Jia N."/>
            <person name="Wang J."/>
            <person name="Shi W."/>
            <person name="Du L."/>
            <person name="Sun Y."/>
            <person name="Zhan W."/>
            <person name="Jiang J.F."/>
            <person name="Wang Q."/>
            <person name="Zhang B."/>
            <person name="Ji P."/>
            <person name="Bell-Sakyi L."/>
            <person name="Cui X.M."/>
            <person name="Yuan T.T."/>
            <person name="Jiang B.G."/>
            <person name="Yang W.F."/>
            <person name="Lam T.T."/>
            <person name="Chang Q.C."/>
            <person name="Ding S.J."/>
            <person name="Wang X.J."/>
            <person name="Zhu J.G."/>
            <person name="Ruan X.D."/>
            <person name="Zhao L."/>
            <person name="Wei J.T."/>
            <person name="Ye R.Z."/>
            <person name="Que T.C."/>
            <person name="Du C.H."/>
            <person name="Zhou Y.H."/>
            <person name="Cheng J.X."/>
            <person name="Dai P.F."/>
            <person name="Guo W.B."/>
            <person name="Han X.H."/>
            <person name="Huang E.J."/>
            <person name="Li L.F."/>
            <person name="Wei W."/>
            <person name="Gao Y.C."/>
            <person name="Liu J.Z."/>
            <person name="Shao H.Z."/>
            <person name="Wang X."/>
            <person name="Wang C.C."/>
            <person name="Yang T.C."/>
            <person name="Huo Q.B."/>
            <person name="Li W."/>
            <person name="Chen H.Y."/>
            <person name="Chen S.E."/>
            <person name="Zhou L.G."/>
            <person name="Ni X.B."/>
            <person name="Tian J.H."/>
            <person name="Sheng Y."/>
            <person name="Liu T."/>
            <person name="Pan Y.S."/>
            <person name="Xia L.Y."/>
            <person name="Li J."/>
            <person name="Zhao F."/>
            <person name="Cao W.C."/>
        </authorList>
    </citation>
    <scope>NUCLEOTIDE SEQUENCE</scope>
    <source>
        <strain evidence="3">Rmic-2018</strain>
    </source>
</reference>
<dbReference type="AlphaFoldDB" id="A0A9J6DZH6"/>
<feature type="transmembrane region" description="Helical" evidence="2">
    <location>
        <begin position="600"/>
        <end position="618"/>
    </location>
</feature>
<feature type="compositionally biased region" description="Polar residues" evidence="1">
    <location>
        <begin position="298"/>
        <end position="312"/>
    </location>
</feature>
<organism evidence="3 4">
    <name type="scientific">Rhipicephalus microplus</name>
    <name type="common">Cattle tick</name>
    <name type="synonym">Boophilus microplus</name>
    <dbReference type="NCBI Taxonomy" id="6941"/>
    <lineage>
        <taxon>Eukaryota</taxon>
        <taxon>Metazoa</taxon>
        <taxon>Ecdysozoa</taxon>
        <taxon>Arthropoda</taxon>
        <taxon>Chelicerata</taxon>
        <taxon>Arachnida</taxon>
        <taxon>Acari</taxon>
        <taxon>Parasitiformes</taxon>
        <taxon>Ixodida</taxon>
        <taxon>Ixodoidea</taxon>
        <taxon>Ixodidae</taxon>
        <taxon>Rhipicephalinae</taxon>
        <taxon>Rhipicephalus</taxon>
        <taxon>Boophilus</taxon>
    </lineage>
</organism>
<feature type="region of interest" description="Disordered" evidence="1">
    <location>
        <begin position="487"/>
        <end position="541"/>
    </location>
</feature>
<dbReference type="Proteomes" id="UP000821866">
    <property type="component" value="Chromosome 4"/>
</dbReference>
<evidence type="ECO:0000256" key="2">
    <source>
        <dbReference type="SAM" id="Phobius"/>
    </source>
</evidence>
<dbReference type="VEuPathDB" id="VectorBase:LOC119167151"/>
<evidence type="ECO:0000313" key="3">
    <source>
        <dbReference type="EMBL" id="KAH8027289.1"/>
    </source>
</evidence>
<feature type="compositionally biased region" description="Low complexity" evidence="1">
    <location>
        <begin position="516"/>
        <end position="541"/>
    </location>
</feature>
<keyword evidence="2" id="KW-1133">Transmembrane helix</keyword>